<keyword evidence="4" id="KW-0472">Membrane</keyword>
<name>A0A8C4NN68_DICLA</name>
<keyword evidence="4" id="KW-1133">Transmembrane helix</keyword>
<sequence length="214" mass="24467">VAVMENLFLQTPSTTTLLGTVGILLALYIFFPRFDPQRKEPPGPKPLLLFGNSLQLDPKSPHIYINYIFILPLFQLSKKYGPVFTFHFGPKKVVVLAGYKTIKQALLNNDAFSERDILPIINDLKLTHGIVFANGDSWKEMRHFALTNLKVFGMGKKACEEKIIEESQHLIHVFNKKDGKQNWFVCEKTLKLKKKIVFNTTLPVNYAILTTIIY</sequence>
<dbReference type="Proteomes" id="UP000694389">
    <property type="component" value="Unassembled WGS sequence"/>
</dbReference>
<dbReference type="Ensembl" id="ENSDLAT00005038833.2">
    <property type="protein sequence ID" value="ENSDLAP00005036406.2"/>
    <property type="gene ID" value="ENSDLAG00005016184.2"/>
</dbReference>
<accession>A0A8C4NN68</accession>
<dbReference type="Gene3D" id="1.10.630.10">
    <property type="entry name" value="Cytochrome P450"/>
    <property type="match status" value="1"/>
</dbReference>
<evidence type="ECO:0000256" key="1">
    <source>
        <dbReference type="ARBA" id="ARBA00010617"/>
    </source>
</evidence>
<dbReference type="Pfam" id="PF00067">
    <property type="entry name" value="p450"/>
    <property type="match status" value="1"/>
</dbReference>
<protein>
    <submittedName>
        <fullName evidence="5">Uncharacterized protein</fullName>
    </submittedName>
</protein>
<proteinExistence type="inferred from homology"/>
<evidence type="ECO:0000313" key="5">
    <source>
        <dbReference type="Ensembl" id="ENSDLAP00005036406.2"/>
    </source>
</evidence>
<keyword evidence="3" id="KW-0408">Iron</keyword>
<feature type="transmembrane region" description="Helical" evidence="4">
    <location>
        <begin position="12"/>
        <end position="31"/>
    </location>
</feature>
<dbReference type="InterPro" id="IPR036396">
    <property type="entry name" value="Cyt_P450_sf"/>
</dbReference>
<evidence type="ECO:0000256" key="3">
    <source>
        <dbReference type="ARBA" id="ARBA00023004"/>
    </source>
</evidence>
<dbReference type="GO" id="GO:0016712">
    <property type="term" value="F:oxidoreductase activity, acting on paired donors, with incorporation or reduction of molecular oxygen, reduced flavin or flavoprotein as one donor, and incorporation of one atom of oxygen"/>
    <property type="evidence" value="ECO:0007669"/>
    <property type="project" value="TreeGrafter"/>
</dbReference>
<reference evidence="5" key="1">
    <citation type="submission" date="2025-08" db="UniProtKB">
        <authorList>
            <consortium name="Ensembl"/>
        </authorList>
    </citation>
    <scope>IDENTIFICATION</scope>
</reference>
<evidence type="ECO:0000313" key="6">
    <source>
        <dbReference type="Proteomes" id="UP000694389"/>
    </source>
</evidence>
<dbReference type="InterPro" id="IPR001128">
    <property type="entry name" value="Cyt_P450"/>
</dbReference>
<keyword evidence="6" id="KW-1185">Reference proteome</keyword>
<reference evidence="5" key="2">
    <citation type="submission" date="2025-09" db="UniProtKB">
        <authorList>
            <consortium name="Ensembl"/>
        </authorList>
    </citation>
    <scope>IDENTIFICATION</scope>
</reference>
<dbReference type="GO" id="GO:0020037">
    <property type="term" value="F:heme binding"/>
    <property type="evidence" value="ECO:0007669"/>
    <property type="project" value="InterPro"/>
</dbReference>
<dbReference type="GO" id="GO:0005506">
    <property type="term" value="F:iron ion binding"/>
    <property type="evidence" value="ECO:0007669"/>
    <property type="project" value="InterPro"/>
</dbReference>
<dbReference type="InterPro" id="IPR050182">
    <property type="entry name" value="Cytochrome_P450_fam2"/>
</dbReference>
<dbReference type="GeneTree" id="ENSGT00940000162649"/>
<evidence type="ECO:0000256" key="2">
    <source>
        <dbReference type="ARBA" id="ARBA00022723"/>
    </source>
</evidence>
<evidence type="ECO:0000256" key="4">
    <source>
        <dbReference type="SAM" id="Phobius"/>
    </source>
</evidence>
<dbReference type="GO" id="GO:0005737">
    <property type="term" value="C:cytoplasm"/>
    <property type="evidence" value="ECO:0007669"/>
    <property type="project" value="TreeGrafter"/>
</dbReference>
<keyword evidence="2" id="KW-0479">Metal-binding</keyword>
<dbReference type="PANTHER" id="PTHR24300">
    <property type="entry name" value="CYTOCHROME P450 508A4-RELATED"/>
    <property type="match status" value="1"/>
</dbReference>
<dbReference type="PANTHER" id="PTHR24300:SF319">
    <property type="entry name" value="CYTOCHROME P450, FAMILY 2, SUBFAMILY AC, POLYPEPTIDE 1"/>
    <property type="match status" value="1"/>
</dbReference>
<keyword evidence="4" id="KW-0812">Transmembrane</keyword>
<dbReference type="SUPFAM" id="SSF48264">
    <property type="entry name" value="Cytochrome P450"/>
    <property type="match status" value="1"/>
</dbReference>
<dbReference type="GO" id="GO:0006805">
    <property type="term" value="P:xenobiotic metabolic process"/>
    <property type="evidence" value="ECO:0007669"/>
    <property type="project" value="TreeGrafter"/>
</dbReference>
<organism evidence="5 6">
    <name type="scientific">Dicentrarchus labrax</name>
    <name type="common">European seabass</name>
    <name type="synonym">Morone labrax</name>
    <dbReference type="NCBI Taxonomy" id="13489"/>
    <lineage>
        <taxon>Eukaryota</taxon>
        <taxon>Metazoa</taxon>
        <taxon>Chordata</taxon>
        <taxon>Craniata</taxon>
        <taxon>Vertebrata</taxon>
        <taxon>Euteleostomi</taxon>
        <taxon>Actinopterygii</taxon>
        <taxon>Neopterygii</taxon>
        <taxon>Teleostei</taxon>
        <taxon>Neoteleostei</taxon>
        <taxon>Acanthomorphata</taxon>
        <taxon>Eupercaria</taxon>
        <taxon>Moronidae</taxon>
        <taxon>Dicentrarchus</taxon>
    </lineage>
</organism>
<dbReference type="GO" id="GO:0006082">
    <property type="term" value="P:organic acid metabolic process"/>
    <property type="evidence" value="ECO:0007669"/>
    <property type="project" value="TreeGrafter"/>
</dbReference>
<dbReference type="AlphaFoldDB" id="A0A8C4NN68"/>
<comment type="similarity">
    <text evidence="1">Belongs to the cytochrome P450 family.</text>
</comment>